<dbReference type="PANTHER" id="PTHR43194">
    <property type="entry name" value="HYDROLASE ALPHA/BETA FOLD FAMILY"/>
    <property type="match status" value="1"/>
</dbReference>
<dbReference type="InterPro" id="IPR050228">
    <property type="entry name" value="Carboxylesterase_BioH"/>
</dbReference>
<dbReference type="InterPro" id="IPR000073">
    <property type="entry name" value="AB_hydrolase_1"/>
</dbReference>
<dbReference type="InterPro" id="IPR029058">
    <property type="entry name" value="AB_hydrolase_fold"/>
</dbReference>
<dbReference type="GO" id="GO:0003824">
    <property type="term" value="F:catalytic activity"/>
    <property type="evidence" value="ECO:0007669"/>
    <property type="project" value="UniProtKB-ARBA"/>
</dbReference>
<protein>
    <submittedName>
        <fullName evidence="2">Pimeloyl-ACP methyl ester carboxylesterase</fullName>
    </submittedName>
</protein>
<dbReference type="Proteomes" id="UP000295388">
    <property type="component" value="Unassembled WGS sequence"/>
</dbReference>
<dbReference type="Pfam" id="PF12697">
    <property type="entry name" value="Abhydrolase_6"/>
    <property type="match status" value="1"/>
</dbReference>
<evidence type="ECO:0000313" key="2">
    <source>
        <dbReference type="EMBL" id="TDO45948.1"/>
    </source>
</evidence>
<comment type="caution">
    <text evidence="2">The sequence shown here is derived from an EMBL/GenBank/DDBJ whole genome shotgun (WGS) entry which is preliminary data.</text>
</comment>
<reference evidence="2 3" key="1">
    <citation type="submission" date="2019-03" db="EMBL/GenBank/DDBJ databases">
        <title>Genomic Encyclopedia of Type Strains, Phase III (KMG-III): the genomes of soil and plant-associated and newly described type strains.</title>
        <authorList>
            <person name="Whitman W."/>
        </authorList>
    </citation>
    <scope>NUCLEOTIDE SEQUENCE [LARGE SCALE GENOMIC DNA]</scope>
    <source>
        <strain evidence="2 3">VKM Ac-2527</strain>
    </source>
</reference>
<proteinExistence type="predicted"/>
<organism evidence="2 3">
    <name type="scientific">Kribbella caucasensis</name>
    <dbReference type="NCBI Taxonomy" id="2512215"/>
    <lineage>
        <taxon>Bacteria</taxon>
        <taxon>Bacillati</taxon>
        <taxon>Actinomycetota</taxon>
        <taxon>Actinomycetes</taxon>
        <taxon>Propionibacteriales</taxon>
        <taxon>Kribbellaceae</taxon>
        <taxon>Kribbella</taxon>
    </lineage>
</organism>
<feature type="domain" description="AB hydrolase-1" evidence="1">
    <location>
        <begin position="23"/>
        <end position="249"/>
    </location>
</feature>
<dbReference type="SUPFAM" id="SSF53474">
    <property type="entry name" value="alpha/beta-Hydrolases"/>
    <property type="match status" value="1"/>
</dbReference>
<dbReference type="RefSeq" id="WP_133802551.1">
    <property type="nucleotide sequence ID" value="NZ_SNWQ01000012.1"/>
</dbReference>
<dbReference type="PANTHER" id="PTHR43194:SF2">
    <property type="entry name" value="PEROXISOMAL MEMBRANE PROTEIN LPX1"/>
    <property type="match status" value="1"/>
</dbReference>
<accession>A0A4V3C9J7</accession>
<keyword evidence="3" id="KW-1185">Reference proteome</keyword>
<dbReference type="AlphaFoldDB" id="A0A4V3C9J7"/>
<gene>
    <name evidence="2" type="ORF">EV643_112278</name>
</gene>
<dbReference type="OrthoDB" id="63519at2"/>
<dbReference type="Gene3D" id="3.40.50.1820">
    <property type="entry name" value="alpha/beta hydrolase"/>
    <property type="match status" value="1"/>
</dbReference>
<evidence type="ECO:0000313" key="3">
    <source>
        <dbReference type="Proteomes" id="UP000295388"/>
    </source>
</evidence>
<sequence length="270" mass="28747">MTRVISKDGTQIAYDRQGNGPTVVLVGGGLADRSENAPLAVELARTFTVYNYDRRGRGLSGDTLPYAVDRELEDLEALITETGGSVHLYGVSSGGALVLEAAAAGLLVDRIGVYEVPYFVTDEMTAQWQQYVKDLDALLADNRRGDALALFMTLAGTPEEMIASSRGTPEWKASEEIVHTLAYDAACLGDGRPPVDRLAKLTHPALVATGTSLDQYMQQLDPGFFDDAADAIVAAMPQAQREIVPVDSHVADPSVVGCPDPGTLLHSITG</sequence>
<dbReference type="EMBL" id="SNWQ01000012">
    <property type="protein sequence ID" value="TDO45948.1"/>
    <property type="molecule type" value="Genomic_DNA"/>
</dbReference>
<evidence type="ECO:0000259" key="1">
    <source>
        <dbReference type="Pfam" id="PF12697"/>
    </source>
</evidence>
<name>A0A4V3C9J7_9ACTN</name>